<dbReference type="PANTHER" id="PTHR43355:SF2">
    <property type="entry name" value="FLAVIN REDUCTASE (NADPH)"/>
    <property type="match status" value="1"/>
</dbReference>
<reference evidence="2 3" key="1">
    <citation type="submission" date="2016-09" db="EMBL/GenBank/DDBJ databases">
        <title>Complete Genome Sequence of Lactobacillus salivarius Jin.</title>
        <authorList>
            <person name="Jin N."/>
            <person name="Li C."/>
            <person name="Wang M."/>
            <person name="Ren D."/>
            <person name="Di Y."/>
            <person name="Pan R."/>
            <person name="Du S."/>
            <person name="Lu H."/>
            <person name="Li X."/>
            <person name="Tian M."/>
        </authorList>
    </citation>
    <scope>NUCLEOTIDE SEQUENCE [LARGE SCALE GENOMIC DNA]</scope>
    <source>
        <strain evidence="2 3">CICC 23174</strain>
    </source>
</reference>
<dbReference type="GO" id="GO:0004074">
    <property type="term" value="F:biliverdin reductase [NAD(P)H] activity"/>
    <property type="evidence" value="ECO:0007669"/>
    <property type="project" value="TreeGrafter"/>
</dbReference>
<accession>A0A1D7TSC4</accession>
<dbReference type="RefSeq" id="WP_069469253.1">
    <property type="nucleotide sequence ID" value="NZ_CP017107.1"/>
</dbReference>
<protein>
    <submittedName>
        <fullName evidence="2">Oxidoreductase</fullName>
    </submittedName>
</protein>
<organism evidence="2 3">
    <name type="scientific">Ligilactobacillus salivarius</name>
    <dbReference type="NCBI Taxonomy" id="1624"/>
    <lineage>
        <taxon>Bacteria</taxon>
        <taxon>Bacillati</taxon>
        <taxon>Bacillota</taxon>
        <taxon>Bacilli</taxon>
        <taxon>Lactobacillales</taxon>
        <taxon>Lactobacillaceae</taxon>
        <taxon>Ligilactobacillus</taxon>
    </lineage>
</organism>
<name>A0A1D7TSC4_9LACO</name>
<dbReference type="Gene3D" id="3.40.50.720">
    <property type="entry name" value="NAD(P)-binding Rossmann-like Domain"/>
    <property type="match status" value="1"/>
</dbReference>
<evidence type="ECO:0000313" key="2">
    <source>
        <dbReference type="EMBL" id="AOO73855.1"/>
    </source>
</evidence>
<dbReference type="PANTHER" id="PTHR43355">
    <property type="entry name" value="FLAVIN REDUCTASE (NADPH)"/>
    <property type="match status" value="1"/>
</dbReference>
<evidence type="ECO:0000259" key="1">
    <source>
        <dbReference type="Pfam" id="PF13460"/>
    </source>
</evidence>
<dbReference type="AlphaFoldDB" id="A0A1D7TSC4"/>
<sequence>MNLLVLGAYGQIARLVEDRILKEDTNIKLTLFLRNSSRLNDLEKLPQVTVIDGDIENYADLTIAMKGQDMVYVATVDHSSNNIVTKNIIKAMKENNVSRVVFSNILGIYDEVPGEFGRWNYEMVSSGIKEAINSDKLLEESGLDYTTLRLPWLNDRDEVKYSLTHKNEKYVGVSGSRKSIADLVVRIAKNPNFLINDSVGVADPDTQGLDRPVY</sequence>
<dbReference type="GO" id="GO:0042602">
    <property type="term" value="F:riboflavin reductase (NADPH) activity"/>
    <property type="evidence" value="ECO:0007669"/>
    <property type="project" value="TreeGrafter"/>
</dbReference>
<dbReference type="InterPro" id="IPR036291">
    <property type="entry name" value="NAD(P)-bd_dom_sf"/>
</dbReference>
<dbReference type="Pfam" id="PF13460">
    <property type="entry name" value="NAD_binding_10"/>
    <property type="match status" value="1"/>
</dbReference>
<dbReference type="SUPFAM" id="SSF51735">
    <property type="entry name" value="NAD(P)-binding Rossmann-fold domains"/>
    <property type="match status" value="1"/>
</dbReference>
<proteinExistence type="predicted"/>
<evidence type="ECO:0000313" key="3">
    <source>
        <dbReference type="Proteomes" id="UP000094723"/>
    </source>
</evidence>
<dbReference type="Proteomes" id="UP000094723">
    <property type="component" value="Chromosome"/>
</dbReference>
<feature type="domain" description="NAD(P)-binding" evidence="1">
    <location>
        <begin position="7"/>
        <end position="191"/>
    </location>
</feature>
<dbReference type="InterPro" id="IPR016040">
    <property type="entry name" value="NAD(P)-bd_dom"/>
</dbReference>
<dbReference type="EMBL" id="CP017107">
    <property type="protein sequence ID" value="AOO73855.1"/>
    <property type="molecule type" value="Genomic_DNA"/>
</dbReference>
<dbReference type="InterPro" id="IPR051606">
    <property type="entry name" value="Polyketide_Oxido-like"/>
</dbReference>
<gene>
    <name evidence="2" type="ORF">BHF65_06350</name>
</gene>